<sequence>MEPFLSWFISNAIRQHPHRDIAKLKDVVHETKALHDDFMESPTIGFCVFRCIQMNYTDIIVCLLEEGLDPNLFSRGRTMLHEAVRISSPPMIHFLLSLRGIDKNAYDENFRTALMYAAKGKPQCLKVLLKADCDLNVTD</sequence>
<evidence type="ECO:0000256" key="2">
    <source>
        <dbReference type="ARBA" id="ARBA00023043"/>
    </source>
</evidence>
<protein>
    <submittedName>
        <fullName evidence="3">Uncharacterized protein</fullName>
    </submittedName>
</protein>
<name>A0A3S1A014_ELYCH</name>
<evidence type="ECO:0000256" key="1">
    <source>
        <dbReference type="ARBA" id="ARBA00022737"/>
    </source>
</evidence>
<comment type="caution">
    <text evidence="3">The sequence shown here is derived from an EMBL/GenBank/DDBJ whole genome shotgun (WGS) entry which is preliminary data.</text>
</comment>
<proteinExistence type="predicted"/>
<dbReference type="AlphaFoldDB" id="A0A3S1A014"/>
<dbReference type="OrthoDB" id="2157354at2759"/>
<keyword evidence="1" id="KW-0677">Repeat</keyword>
<organism evidence="3 4">
    <name type="scientific">Elysia chlorotica</name>
    <name type="common">Eastern emerald elysia</name>
    <name type="synonym">Sea slug</name>
    <dbReference type="NCBI Taxonomy" id="188477"/>
    <lineage>
        <taxon>Eukaryota</taxon>
        <taxon>Metazoa</taxon>
        <taxon>Spiralia</taxon>
        <taxon>Lophotrochozoa</taxon>
        <taxon>Mollusca</taxon>
        <taxon>Gastropoda</taxon>
        <taxon>Heterobranchia</taxon>
        <taxon>Euthyneura</taxon>
        <taxon>Panpulmonata</taxon>
        <taxon>Sacoglossa</taxon>
        <taxon>Placobranchoidea</taxon>
        <taxon>Plakobranchidae</taxon>
        <taxon>Elysia</taxon>
    </lineage>
</organism>
<evidence type="ECO:0000313" key="3">
    <source>
        <dbReference type="EMBL" id="RUS79289.1"/>
    </source>
</evidence>
<dbReference type="PANTHER" id="PTHR24173">
    <property type="entry name" value="ANKYRIN REPEAT CONTAINING"/>
    <property type="match status" value="1"/>
</dbReference>
<dbReference type="PANTHER" id="PTHR24173:SF74">
    <property type="entry name" value="ANKYRIN REPEAT DOMAIN-CONTAINING PROTEIN 16"/>
    <property type="match status" value="1"/>
</dbReference>
<evidence type="ECO:0000313" key="4">
    <source>
        <dbReference type="Proteomes" id="UP000271974"/>
    </source>
</evidence>
<dbReference type="Pfam" id="PF12796">
    <property type="entry name" value="Ank_2"/>
    <property type="match status" value="1"/>
</dbReference>
<keyword evidence="4" id="KW-1185">Reference proteome</keyword>
<keyword evidence="2" id="KW-0040">ANK repeat</keyword>
<dbReference type="SMART" id="SM00248">
    <property type="entry name" value="ANK"/>
    <property type="match status" value="3"/>
</dbReference>
<dbReference type="SUPFAM" id="SSF48403">
    <property type="entry name" value="Ankyrin repeat"/>
    <property type="match status" value="1"/>
</dbReference>
<dbReference type="InterPro" id="IPR036770">
    <property type="entry name" value="Ankyrin_rpt-contain_sf"/>
</dbReference>
<dbReference type="Proteomes" id="UP000271974">
    <property type="component" value="Unassembled WGS sequence"/>
</dbReference>
<dbReference type="InterPro" id="IPR002110">
    <property type="entry name" value="Ankyrin_rpt"/>
</dbReference>
<reference evidence="3 4" key="1">
    <citation type="submission" date="2019-01" db="EMBL/GenBank/DDBJ databases">
        <title>A draft genome assembly of the solar-powered sea slug Elysia chlorotica.</title>
        <authorList>
            <person name="Cai H."/>
            <person name="Li Q."/>
            <person name="Fang X."/>
            <person name="Li J."/>
            <person name="Curtis N.E."/>
            <person name="Altenburger A."/>
            <person name="Shibata T."/>
            <person name="Feng M."/>
            <person name="Maeda T."/>
            <person name="Schwartz J.A."/>
            <person name="Shigenobu S."/>
            <person name="Lundholm N."/>
            <person name="Nishiyama T."/>
            <person name="Yang H."/>
            <person name="Hasebe M."/>
            <person name="Li S."/>
            <person name="Pierce S.K."/>
            <person name="Wang J."/>
        </authorList>
    </citation>
    <scope>NUCLEOTIDE SEQUENCE [LARGE SCALE GENOMIC DNA]</scope>
    <source>
        <strain evidence="3">EC2010</strain>
        <tissue evidence="3">Whole organism of an adult</tissue>
    </source>
</reference>
<feature type="non-terminal residue" evidence="3">
    <location>
        <position position="139"/>
    </location>
</feature>
<gene>
    <name evidence="3" type="ORF">EGW08_012944</name>
</gene>
<dbReference type="Gene3D" id="1.25.40.20">
    <property type="entry name" value="Ankyrin repeat-containing domain"/>
    <property type="match status" value="1"/>
</dbReference>
<accession>A0A3S1A014</accession>
<dbReference type="EMBL" id="RQTK01000460">
    <property type="protein sequence ID" value="RUS79289.1"/>
    <property type="molecule type" value="Genomic_DNA"/>
</dbReference>